<keyword evidence="1" id="KW-0175">Coiled coil</keyword>
<evidence type="ECO:0000313" key="4">
    <source>
        <dbReference type="EMBL" id="ATW24000.1"/>
    </source>
</evidence>
<dbReference type="AlphaFoldDB" id="A0A3G1KNK5"/>
<evidence type="ECO:0000256" key="3">
    <source>
        <dbReference type="SAM" id="Phobius"/>
    </source>
</evidence>
<name>A0A3G1KNK5_FORW1</name>
<dbReference type="GO" id="GO:0043683">
    <property type="term" value="P:type IV pilus assembly"/>
    <property type="evidence" value="ECO:0007669"/>
    <property type="project" value="InterPro"/>
</dbReference>
<evidence type="ECO:0000256" key="2">
    <source>
        <dbReference type="SAM" id="MobiDB-lite"/>
    </source>
</evidence>
<dbReference type="RefSeq" id="WP_148133173.1">
    <property type="nucleotide sequence ID" value="NZ_CP017634.1"/>
</dbReference>
<feature type="transmembrane region" description="Helical" evidence="3">
    <location>
        <begin position="12"/>
        <end position="34"/>
    </location>
</feature>
<dbReference type="InterPro" id="IPR007445">
    <property type="entry name" value="PilO"/>
</dbReference>
<keyword evidence="3" id="KW-1133">Transmembrane helix</keyword>
<feature type="region of interest" description="Disordered" evidence="2">
    <location>
        <begin position="264"/>
        <end position="342"/>
    </location>
</feature>
<feature type="compositionally biased region" description="Low complexity" evidence="2">
    <location>
        <begin position="264"/>
        <end position="277"/>
    </location>
</feature>
<dbReference type="Gene3D" id="3.30.70.60">
    <property type="match status" value="1"/>
</dbReference>
<dbReference type="Pfam" id="PF04350">
    <property type="entry name" value="PilO"/>
    <property type="match status" value="1"/>
</dbReference>
<accession>A0A3G1KNK5</accession>
<organism evidence="4 5">
    <name type="scientific">Formimonas warabiya</name>
    <dbReference type="NCBI Taxonomy" id="1761012"/>
    <lineage>
        <taxon>Bacteria</taxon>
        <taxon>Bacillati</taxon>
        <taxon>Bacillota</taxon>
        <taxon>Clostridia</taxon>
        <taxon>Eubacteriales</taxon>
        <taxon>Peptococcaceae</taxon>
        <taxon>Candidatus Formimonas</taxon>
    </lineage>
</organism>
<dbReference type="KEGG" id="fwa:DCMF_03620"/>
<dbReference type="GO" id="GO:0043107">
    <property type="term" value="P:type IV pilus-dependent motility"/>
    <property type="evidence" value="ECO:0007669"/>
    <property type="project" value="InterPro"/>
</dbReference>
<evidence type="ECO:0000256" key="1">
    <source>
        <dbReference type="SAM" id="Coils"/>
    </source>
</evidence>
<keyword evidence="5" id="KW-1185">Reference proteome</keyword>
<dbReference type="OrthoDB" id="1786548at2"/>
<protein>
    <recommendedName>
        <fullName evidence="6">Type 4a pilus biogenesis protein PilO</fullName>
    </recommendedName>
</protein>
<evidence type="ECO:0000313" key="5">
    <source>
        <dbReference type="Proteomes" id="UP000323521"/>
    </source>
</evidence>
<dbReference type="Proteomes" id="UP000323521">
    <property type="component" value="Chromosome"/>
</dbReference>
<feature type="compositionally biased region" description="Acidic residues" evidence="2">
    <location>
        <begin position="333"/>
        <end position="342"/>
    </location>
</feature>
<proteinExistence type="predicted"/>
<gene>
    <name evidence="4" type="ORF">DCMF_03620</name>
</gene>
<keyword evidence="3" id="KW-0812">Transmembrane</keyword>
<sequence length="342" mass="38111">MLEKLSIRERNLLAVLLVAILLGIVYFGLIKHLYPQYHQVTEELSIKRQRLIEISERVNLLSNLQSKNKELKNKLQTLTESFNKEVRNGVNYYWVGKHAVDNNVIISEIIPQSVIDKGQYLEIPLKITVRGQYPNVLKFIEQVEKEMPNTSEVRALDLHPVGWEALAAADNKETAEKSEDNLAGQVSQVNSLLKKAANPEKQQQNQSPQMSPLEKLISDKNPDVTAKIDMVTYAVKSPEVIEIAKEKPLGRWDAFSPTVDVPVVEPTPPQEGETGEFPYDEGDLGSLGEVSGGNSGTPDEGDNAGEETEKPPVPEVITTETGDYSFPVRENNPVEEEGSDEK</sequence>
<keyword evidence="3" id="KW-0472">Membrane</keyword>
<dbReference type="EMBL" id="CP017634">
    <property type="protein sequence ID" value="ATW24000.1"/>
    <property type="molecule type" value="Genomic_DNA"/>
</dbReference>
<feature type="coiled-coil region" evidence="1">
    <location>
        <begin position="54"/>
        <end position="88"/>
    </location>
</feature>
<dbReference type="InterPro" id="IPR014717">
    <property type="entry name" value="Transl_elong_EF1B/ribsomal_bS6"/>
</dbReference>
<evidence type="ECO:0008006" key="6">
    <source>
        <dbReference type="Google" id="ProtNLM"/>
    </source>
</evidence>
<reference evidence="4 5" key="1">
    <citation type="submission" date="2016-10" db="EMBL/GenBank/DDBJ databases">
        <title>Complete Genome Sequence of Peptococcaceae strain DCMF.</title>
        <authorList>
            <person name="Edwards R.J."/>
            <person name="Holland S.I."/>
            <person name="Deshpande N.P."/>
            <person name="Wong Y.K."/>
            <person name="Ertan H."/>
            <person name="Manefield M."/>
            <person name="Russell T.L."/>
            <person name="Lee M.J."/>
        </authorList>
    </citation>
    <scope>NUCLEOTIDE SEQUENCE [LARGE SCALE GENOMIC DNA]</scope>
    <source>
        <strain evidence="4 5">DCMF</strain>
    </source>
</reference>